<evidence type="ECO:0000313" key="2">
    <source>
        <dbReference type="Proteomes" id="UP000539313"/>
    </source>
</evidence>
<name>A0A7W3RAL2_9ACTN</name>
<protein>
    <submittedName>
        <fullName evidence="1">Uncharacterized protein</fullName>
    </submittedName>
</protein>
<dbReference type="Proteomes" id="UP000539313">
    <property type="component" value="Unassembled WGS sequence"/>
</dbReference>
<dbReference type="EMBL" id="JACJII010000001">
    <property type="protein sequence ID" value="MBA9005956.1"/>
    <property type="molecule type" value="Genomic_DNA"/>
</dbReference>
<sequence>MSAEFVAPVASVSEVRWMACPACRAPEVLATSEITMLGPSGTLTVGGWALCSRCAWTPGPPDTSADAVPREARRG</sequence>
<comment type="caution">
    <text evidence="1">The sequence shown here is derived from an EMBL/GenBank/DDBJ whole genome shotgun (WGS) entry which is preliminary data.</text>
</comment>
<keyword evidence="2" id="KW-1185">Reference proteome</keyword>
<gene>
    <name evidence="1" type="ORF">HNR21_004838</name>
</gene>
<accession>A0A7W3RAL2</accession>
<evidence type="ECO:0000313" key="1">
    <source>
        <dbReference type="EMBL" id="MBA9005956.1"/>
    </source>
</evidence>
<dbReference type="RefSeq" id="WP_182707007.1">
    <property type="nucleotide sequence ID" value="NZ_JACJII010000001.1"/>
</dbReference>
<reference evidence="1 2" key="1">
    <citation type="submission" date="2020-08" db="EMBL/GenBank/DDBJ databases">
        <title>Sequencing the genomes of 1000 actinobacteria strains.</title>
        <authorList>
            <person name="Klenk H.-P."/>
        </authorList>
    </citation>
    <scope>NUCLEOTIDE SEQUENCE [LARGE SCALE GENOMIC DNA]</scope>
    <source>
        <strain evidence="1 2">DSM 45823</strain>
    </source>
</reference>
<organism evidence="1 2">
    <name type="scientific">Thermomonospora cellulosilytica</name>
    <dbReference type="NCBI Taxonomy" id="1411118"/>
    <lineage>
        <taxon>Bacteria</taxon>
        <taxon>Bacillati</taxon>
        <taxon>Actinomycetota</taxon>
        <taxon>Actinomycetes</taxon>
        <taxon>Streptosporangiales</taxon>
        <taxon>Thermomonosporaceae</taxon>
        <taxon>Thermomonospora</taxon>
    </lineage>
</organism>
<proteinExistence type="predicted"/>
<dbReference type="AlphaFoldDB" id="A0A7W3RAL2"/>